<proteinExistence type="predicted"/>
<accession>A0A6P1T192</accession>
<keyword evidence="3" id="KW-1185">Reference proteome</keyword>
<reference evidence="2 3" key="1">
    <citation type="submission" date="2019-12" db="EMBL/GenBank/DDBJ databases">
        <title>Complete genome sequence of Algicella marina strain 9Alg 56(T) isolated from the red alga Tichocarpus crinitus.</title>
        <authorList>
            <person name="Kim S.-G."/>
            <person name="Nedashkovskaya O.I."/>
        </authorList>
    </citation>
    <scope>NUCLEOTIDE SEQUENCE [LARGE SCALE GENOMIC DNA]</scope>
    <source>
        <strain evidence="2 3">9Alg 56</strain>
    </source>
</reference>
<dbReference type="EMBL" id="CP046620">
    <property type="protein sequence ID" value="QHQ35059.1"/>
    <property type="molecule type" value="Genomic_DNA"/>
</dbReference>
<dbReference type="AlphaFoldDB" id="A0A6P1T192"/>
<name>A0A6P1T192_9RHOB</name>
<protein>
    <submittedName>
        <fullName evidence="2">Uncharacterized protein</fullName>
    </submittedName>
</protein>
<evidence type="ECO:0000313" key="3">
    <source>
        <dbReference type="Proteomes" id="UP000464495"/>
    </source>
</evidence>
<keyword evidence="1" id="KW-0732">Signal</keyword>
<feature type="signal peptide" evidence="1">
    <location>
        <begin position="1"/>
        <end position="31"/>
    </location>
</feature>
<evidence type="ECO:0000313" key="2">
    <source>
        <dbReference type="EMBL" id="QHQ35059.1"/>
    </source>
</evidence>
<dbReference type="KEGG" id="amaq:GO499_07550"/>
<organism evidence="2 3">
    <name type="scientific">Algicella marina</name>
    <dbReference type="NCBI Taxonomy" id="2683284"/>
    <lineage>
        <taxon>Bacteria</taxon>
        <taxon>Pseudomonadati</taxon>
        <taxon>Pseudomonadota</taxon>
        <taxon>Alphaproteobacteria</taxon>
        <taxon>Rhodobacterales</taxon>
        <taxon>Paracoccaceae</taxon>
        <taxon>Algicella</taxon>
    </lineage>
</organism>
<dbReference type="RefSeq" id="WP_161861624.1">
    <property type="nucleotide sequence ID" value="NZ_CP046620.1"/>
</dbReference>
<sequence length="86" mass="9107">MTMFCNRLTRLAHTAALAAATLTLCATAASASSDRFVDLRSKQDGTIVSGQLKTFDGEVYVLLTPVGELRIDSGVVTCSGRICPKL</sequence>
<gene>
    <name evidence="2" type="ORF">GO499_07550</name>
</gene>
<dbReference type="Proteomes" id="UP000464495">
    <property type="component" value="Chromosome"/>
</dbReference>
<feature type="chain" id="PRO_5026808740" evidence="1">
    <location>
        <begin position="32"/>
        <end position="86"/>
    </location>
</feature>
<evidence type="ECO:0000256" key="1">
    <source>
        <dbReference type="SAM" id="SignalP"/>
    </source>
</evidence>